<dbReference type="SUPFAM" id="SSF52980">
    <property type="entry name" value="Restriction endonuclease-like"/>
    <property type="match status" value="1"/>
</dbReference>
<accession>A0ABU7Z6N4</accession>
<reference evidence="2" key="2">
    <citation type="submission" date="2024-02" db="EMBL/GenBank/DDBJ databases">
        <authorList>
            <person name="Prathaban M."/>
            <person name="Mythili R."/>
            <person name="Sharmila Devi N."/>
            <person name="Sobanaa M."/>
            <person name="Prathiviraj R."/>
            <person name="Selvin J."/>
        </authorList>
    </citation>
    <scope>NUCLEOTIDE SEQUENCE</scope>
    <source>
        <strain evidence="2">MP1014</strain>
    </source>
</reference>
<keyword evidence="3" id="KW-1185">Reference proteome</keyword>
<organism evidence="2 3">
    <name type="scientific">Isoptericola haloaureus</name>
    <dbReference type="NCBI Taxonomy" id="1542902"/>
    <lineage>
        <taxon>Bacteria</taxon>
        <taxon>Bacillati</taxon>
        <taxon>Actinomycetota</taxon>
        <taxon>Actinomycetes</taxon>
        <taxon>Micrococcales</taxon>
        <taxon>Promicromonosporaceae</taxon>
        <taxon>Isoptericola</taxon>
    </lineage>
</organism>
<gene>
    <name evidence="2" type="ORF">V5O49_08355</name>
</gene>
<dbReference type="Proteomes" id="UP001310387">
    <property type="component" value="Unassembled WGS sequence"/>
</dbReference>
<feature type="compositionally biased region" description="Basic and acidic residues" evidence="1">
    <location>
        <begin position="11"/>
        <end position="34"/>
    </location>
</feature>
<evidence type="ECO:0000313" key="2">
    <source>
        <dbReference type="EMBL" id="MEG3615131.1"/>
    </source>
</evidence>
<reference evidence="2" key="1">
    <citation type="journal article" date="2024" name="Antonie Van Leeuwenhoek">
        <title>Isoptericola haloaureus sp. nov., a dimorphic actinobacterium isolated from mangrove sediments of southeast India, implicating biosaline agricultural significance through nitrogen fixation and salt tolerance genes.</title>
        <authorList>
            <person name="Prathaban M."/>
            <person name="Prathiviraj R."/>
            <person name="Ravichandran M."/>
            <person name="Natarajan S.D."/>
            <person name="Sobanaa M."/>
            <person name="Hari Krishna Kumar S."/>
            <person name="Chandrasekar V."/>
            <person name="Selvin J."/>
        </authorList>
    </citation>
    <scope>NUCLEOTIDE SEQUENCE</scope>
    <source>
        <strain evidence="2">MP1014</strain>
    </source>
</reference>
<evidence type="ECO:0000256" key="1">
    <source>
        <dbReference type="SAM" id="MobiDB-lite"/>
    </source>
</evidence>
<evidence type="ECO:0008006" key="4">
    <source>
        <dbReference type="Google" id="ProtNLM"/>
    </source>
</evidence>
<name>A0ABU7Z6N4_9MICO</name>
<sequence length="337" mass="37308">MTTPAPPGRPGSDRPRRRDLPTVYRATRERETETRRRRRRGDLVRVRPGIYALPDLSATDSPAVRREHAHLVRLAAALAGLRTPVWASHTSAALLWGCWTYRLGTTAHVTQLGPPDVRRGSVGLRRHWTALSPRDRTTLDGVPVTTLERTAVDCARALPGEQAVVVVDSAMRLGADPDVVGTLMAESAGTRGIRSARRVLAVADGRVESPGESRLRWILADEGLAAPEAAVPVATWMGTRWVDLGWPELKVGFEFDGRGKYAASGTVRADQAVYDEKRRHDALREAGWVVLRVSWADLEDREVLLERVRRVLARSGHPAPRYRPVADVPVDRRAGRR</sequence>
<dbReference type="EMBL" id="JBAGLP010000117">
    <property type="protein sequence ID" value="MEG3615131.1"/>
    <property type="molecule type" value="Genomic_DNA"/>
</dbReference>
<protein>
    <recommendedName>
        <fullName evidence="4">Transcriptional regulator, AbiEi antitoxin, Type IV TA system</fullName>
    </recommendedName>
</protein>
<dbReference type="RefSeq" id="WP_332901820.1">
    <property type="nucleotide sequence ID" value="NZ_JBAGLP010000117.1"/>
</dbReference>
<dbReference type="InterPro" id="IPR011335">
    <property type="entry name" value="Restrct_endonuc-II-like"/>
</dbReference>
<evidence type="ECO:0000313" key="3">
    <source>
        <dbReference type="Proteomes" id="UP001310387"/>
    </source>
</evidence>
<comment type="caution">
    <text evidence="2">The sequence shown here is derived from an EMBL/GenBank/DDBJ whole genome shotgun (WGS) entry which is preliminary data.</text>
</comment>
<feature type="region of interest" description="Disordered" evidence="1">
    <location>
        <begin position="1"/>
        <end position="40"/>
    </location>
</feature>
<proteinExistence type="predicted"/>